<feature type="compositionally biased region" description="Low complexity" evidence="1">
    <location>
        <begin position="39"/>
        <end position="70"/>
    </location>
</feature>
<dbReference type="OrthoDB" id="2248459at2759"/>
<sequence>MFRVFPWKTTVSYYEFRQKRIKNVLFSTRSNEIVLDANSPSVSSTSSNSSSNTPVRPQASTESTQETSKQTTRHPAWNRSSSQPAELRNGSFNEISDGNWTFLIDTQPPPAAVKGFGNVPIVSYDVVETMGDRKLKVCAVTWNINEKGAKVLNHLAQKIVDRGEEMESDLVFISLQEIPSTAPTFHEEARRILEPLFSGHRMYLSHRAWSQMVIVFIRHKHIGYAIQPQVSFIASGAMAKPVRTKGAIAICLRLYQRFIVLIGCHLSHATPQLRIQDYAKVVRTLRFPQLAKFHAHANDEIFASDAVIWTGDLNFRVTVENTVDWSKPDKLTDTVFNEVLESEELASHKLKQVAFADFAEPPLRFPPTHKYEPETDLYVPKRIPSFTDRVLFWMRSPEYLEPIKYDCMRGTTPSDHKAVFATFWLKVINKPVPERYRSQKSLENGNSTN</sequence>
<keyword evidence="4" id="KW-1185">Reference proteome</keyword>
<dbReference type="SUPFAM" id="SSF56219">
    <property type="entry name" value="DNase I-like"/>
    <property type="match status" value="1"/>
</dbReference>
<feature type="domain" description="Inositol polyphosphate-related phosphatase" evidence="2">
    <location>
        <begin position="133"/>
        <end position="433"/>
    </location>
</feature>
<dbReference type="Pfam" id="PF22669">
    <property type="entry name" value="Exo_endo_phos2"/>
    <property type="match status" value="1"/>
</dbReference>
<dbReference type="GO" id="GO:0001726">
    <property type="term" value="C:ruffle"/>
    <property type="evidence" value="ECO:0007669"/>
    <property type="project" value="TreeGrafter"/>
</dbReference>
<evidence type="ECO:0000259" key="2">
    <source>
        <dbReference type="SMART" id="SM00128"/>
    </source>
</evidence>
<evidence type="ECO:0000313" key="4">
    <source>
        <dbReference type="Proteomes" id="UP000230233"/>
    </source>
</evidence>
<reference evidence="4" key="1">
    <citation type="submission" date="2017-10" db="EMBL/GenBank/DDBJ databases">
        <title>Rapid genome shrinkage in a self-fertile nematode reveals novel sperm competition proteins.</title>
        <authorList>
            <person name="Yin D."/>
            <person name="Schwarz E.M."/>
            <person name="Thomas C.G."/>
            <person name="Felde R.L."/>
            <person name="Korf I.F."/>
            <person name="Cutter A.D."/>
            <person name="Schartner C.M."/>
            <person name="Ralston E.J."/>
            <person name="Meyer B.J."/>
            <person name="Haag E.S."/>
        </authorList>
    </citation>
    <scope>NUCLEOTIDE SEQUENCE [LARGE SCALE GENOMIC DNA]</scope>
    <source>
        <strain evidence="4">JU1422</strain>
    </source>
</reference>
<dbReference type="GO" id="GO:0046856">
    <property type="term" value="P:phosphatidylinositol dephosphorylation"/>
    <property type="evidence" value="ECO:0007669"/>
    <property type="project" value="InterPro"/>
</dbReference>
<dbReference type="GO" id="GO:0004439">
    <property type="term" value="F:phosphatidylinositol-4,5-bisphosphate 5-phosphatase activity"/>
    <property type="evidence" value="ECO:0007669"/>
    <property type="project" value="TreeGrafter"/>
</dbReference>
<dbReference type="AlphaFoldDB" id="A0A2G5U7Z6"/>
<proteinExistence type="predicted"/>
<dbReference type="SMART" id="SM00128">
    <property type="entry name" value="IPPc"/>
    <property type="match status" value="1"/>
</dbReference>
<organism evidence="3 4">
    <name type="scientific">Caenorhabditis nigoni</name>
    <dbReference type="NCBI Taxonomy" id="1611254"/>
    <lineage>
        <taxon>Eukaryota</taxon>
        <taxon>Metazoa</taxon>
        <taxon>Ecdysozoa</taxon>
        <taxon>Nematoda</taxon>
        <taxon>Chromadorea</taxon>
        <taxon>Rhabditida</taxon>
        <taxon>Rhabditina</taxon>
        <taxon>Rhabditomorpha</taxon>
        <taxon>Rhabditoidea</taxon>
        <taxon>Rhabditidae</taxon>
        <taxon>Peloderinae</taxon>
        <taxon>Caenorhabditis</taxon>
    </lineage>
</organism>
<dbReference type="InterPro" id="IPR000300">
    <property type="entry name" value="IPPc"/>
</dbReference>
<dbReference type="STRING" id="1611254.A0A2G5U7Z6"/>
<accession>A0A2G5U7Z6</accession>
<dbReference type="PANTHER" id="PTHR11200:SF275">
    <property type="entry name" value="LD06095P"/>
    <property type="match status" value="1"/>
</dbReference>
<gene>
    <name evidence="3" type="primary">Cni-inpp-1</name>
    <name evidence="3" type="synonym">Cnig_chr_IV.g14942</name>
    <name evidence="3" type="ORF">B9Z55_014942</name>
</gene>
<dbReference type="InterPro" id="IPR046985">
    <property type="entry name" value="IP5"/>
</dbReference>
<dbReference type="PANTHER" id="PTHR11200">
    <property type="entry name" value="INOSITOL 5-PHOSPHATASE"/>
    <property type="match status" value="1"/>
</dbReference>
<dbReference type="FunFam" id="3.60.10.10:FF:000133">
    <property type="entry name" value="INositol Polyphosphate-5-Phosphatase"/>
    <property type="match status" value="1"/>
</dbReference>
<name>A0A2G5U7Z6_9PELO</name>
<feature type="region of interest" description="Disordered" evidence="1">
    <location>
        <begin position="38"/>
        <end position="90"/>
    </location>
</feature>
<dbReference type="EMBL" id="PDUG01000004">
    <property type="protein sequence ID" value="PIC35648.1"/>
    <property type="molecule type" value="Genomic_DNA"/>
</dbReference>
<evidence type="ECO:0000256" key="1">
    <source>
        <dbReference type="SAM" id="MobiDB-lite"/>
    </source>
</evidence>
<protein>
    <recommendedName>
        <fullName evidence="2">Inositol polyphosphate-related phosphatase domain-containing protein</fullName>
    </recommendedName>
</protein>
<comment type="caution">
    <text evidence="3">The sequence shown here is derived from an EMBL/GenBank/DDBJ whole genome shotgun (WGS) entry which is preliminary data.</text>
</comment>
<dbReference type="Gene3D" id="3.60.10.10">
    <property type="entry name" value="Endonuclease/exonuclease/phosphatase"/>
    <property type="match status" value="1"/>
</dbReference>
<dbReference type="GO" id="GO:0005737">
    <property type="term" value="C:cytoplasm"/>
    <property type="evidence" value="ECO:0007669"/>
    <property type="project" value="TreeGrafter"/>
</dbReference>
<dbReference type="GO" id="GO:0005886">
    <property type="term" value="C:plasma membrane"/>
    <property type="evidence" value="ECO:0007669"/>
    <property type="project" value="TreeGrafter"/>
</dbReference>
<evidence type="ECO:0000313" key="3">
    <source>
        <dbReference type="EMBL" id="PIC35648.1"/>
    </source>
</evidence>
<dbReference type="Proteomes" id="UP000230233">
    <property type="component" value="Chromosome IV"/>
</dbReference>
<feature type="compositionally biased region" description="Polar residues" evidence="1">
    <location>
        <begin position="78"/>
        <end position="90"/>
    </location>
</feature>
<dbReference type="InterPro" id="IPR036691">
    <property type="entry name" value="Endo/exonu/phosph_ase_sf"/>
</dbReference>